<dbReference type="Gene3D" id="3.30.450.70">
    <property type="match status" value="1"/>
</dbReference>
<evidence type="ECO:0000256" key="2">
    <source>
        <dbReference type="ARBA" id="ARBA00006626"/>
    </source>
</evidence>
<proteinExistence type="inferred from homology"/>
<evidence type="ECO:0000313" key="6">
    <source>
        <dbReference type="Proteomes" id="UP001107558"/>
    </source>
</evidence>
<dbReference type="GO" id="GO:0006888">
    <property type="term" value="P:endoplasmic reticulum to Golgi vesicle-mediated transport"/>
    <property type="evidence" value="ECO:0007669"/>
    <property type="project" value="InterPro"/>
</dbReference>
<protein>
    <recommendedName>
        <fullName evidence="4">Trafficking protein particle complex subunit 2-like protein</fullName>
    </recommendedName>
</protein>
<name>A0A9J6C892_POLVA</name>
<comment type="subcellular location">
    <subcellularLocation>
        <location evidence="1">Cytoplasm</location>
        <location evidence="1">Perinuclear region</location>
    </subcellularLocation>
</comment>
<dbReference type="InterPro" id="IPR006722">
    <property type="entry name" value="Sedlin"/>
</dbReference>
<dbReference type="InterPro" id="IPR044760">
    <property type="entry name" value="TRAPPC2L"/>
</dbReference>
<dbReference type="Proteomes" id="UP001107558">
    <property type="component" value="Chromosome 2"/>
</dbReference>
<evidence type="ECO:0000256" key="3">
    <source>
        <dbReference type="ARBA" id="ARBA00022892"/>
    </source>
</evidence>
<dbReference type="GO" id="GO:0048471">
    <property type="term" value="C:perinuclear region of cytoplasm"/>
    <property type="evidence" value="ECO:0007669"/>
    <property type="project" value="UniProtKB-SubCell"/>
</dbReference>
<evidence type="ECO:0000256" key="4">
    <source>
        <dbReference type="ARBA" id="ARBA00024408"/>
    </source>
</evidence>
<dbReference type="PANTHER" id="PTHR12403">
    <property type="entry name" value="TRAFFICKING PROTEIN PARTICLE COMPLEX SUBUNIT 2"/>
    <property type="match status" value="1"/>
</dbReference>
<dbReference type="OrthoDB" id="10258445at2759"/>
<keyword evidence="3" id="KW-0813">Transport</keyword>
<gene>
    <name evidence="5" type="ORF">PVAND_008054</name>
</gene>
<dbReference type="CDD" id="cd14854">
    <property type="entry name" value="TRAPPC2L"/>
    <property type="match status" value="1"/>
</dbReference>
<dbReference type="EMBL" id="JADBJN010000002">
    <property type="protein sequence ID" value="KAG5678372.1"/>
    <property type="molecule type" value="Genomic_DNA"/>
</dbReference>
<keyword evidence="6" id="KW-1185">Reference proteome</keyword>
<comment type="similarity">
    <text evidence="2">Belongs to the TRAPP small subunits family. Sedlin subfamily.</text>
</comment>
<comment type="caution">
    <text evidence="5">The sequence shown here is derived from an EMBL/GenBank/DDBJ whole genome shotgun (WGS) entry which is preliminary data.</text>
</comment>
<keyword evidence="3" id="KW-0931">ER-Golgi transport</keyword>
<sequence length="134" mass="15415">MTCSVAIISKDNSPLYVLAADMDKETELQYNFHSALDIVDEKSSNTANKNFDSFLGMLYATELYKIYGYMTNTKIKFILIVDSLNSALRENEVRNIFRSLHVEYTNYISNPFTIPNEPIFSKSFDKNIRNICKA</sequence>
<accession>A0A9J6C892</accession>
<evidence type="ECO:0000256" key="1">
    <source>
        <dbReference type="ARBA" id="ARBA00004556"/>
    </source>
</evidence>
<dbReference type="InterPro" id="IPR011012">
    <property type="entry name" value="Longin-like_dom_sf"/>
</dbReference>
<dbReference type="Pfam" id="PF04628">
    <property type="entry name" value="Sedlin_N"/>
    <property type="match status" value="1"/>
</dbReference>
<dbReference type="SUPFAM" id="SSF64356">
    <property type="entry name" value="SNARE-like"/>
    <property type="match status" value="1"/>
</dbReference>
<evidence type="ECO:0000313" key="5">
    <source>
        <dbReference type="EMBL" id="KAG5678372.1"/>
    </source>
</evidence>
<reference evidence="5" key="1">
    <citation type="submission" date="2021-03" db="EMBL/GenBank/DDBJ databases">
        <title>Chromosome level genome of the anhydrobiotic midge Polypedilum vanderplanki.</title>
        <authorList>
            <person name="Yoshida Y."/>
            <person name="Kikawada T."/>
            <person name="Gusev O."/>
        </authorList>
    </citation>
    <scope>NUCLEOTIDE SEQUENCE</scope>
    <source>
        <strain evidence="5">NIAS01</strain>
        <tissue evidence="5">Whole body or cell culture</tissue>
    </source>
</reference>
<dbReference type="AlphaFoldDB" id="A0A9J6C892"/>
<organism evidence="5 6">
    <name type="scientific">Polypedilum vanderplanki</name>
    <name type="common">Sleeping chironomid midge</name>
    <dbReference type="NCBI Taxonomy" id="319348"/>
    <lineage>
        <taxon>Eukaryota</taxon>
        <taxon>Metazoa</taxon>
        <taxon>Ecdysozoa</taxon>
        <taxon>Arthropoda</taxon>
        <taxon>Hexapoda</taxon>
        <taxon>Insecta</taxon>
        <taxon>Pterygota</taxon>
        <taxon>Neoptera</taxon>
        <taxon>Endopterygota</taxon>
        <taxon>Diptera</taxon>
        <taxon>Nematocera</taxon>
        <taxon>Chironomoidea</taxon>
        <taxon>Chironomidae</taxon>
        <taxon>Chironominae</taxon>
        <taxon>Polypedilum</taxon>
        <taxon>Polypedilum</taxon>
    </lineage>
</organism>